<dbReference type="Pfam" id="PF00589">
    <property type="entry name" value="Phage_integrase"/>
    <property type="match status" value="1"/>
</dbReference>
<dbReference type="PANTHER" id="PTHR30349">
    <property type="entry name" value="PHAGE INTEGRASE-RELATED"/>
    <property type="match status" value="1"/>
</dbReference>
<dbReference type="GO" id="GO:0006310">
    <property type="term" value="P:DNA recombination"/>
    <property type="evidence" value="ECO:0007669"/>
    <property type="project" value="UniProtKB-KW"/>
</dbReference>
<dbReference type="PROSITE" id="PS51898">
    <property type="entry name" value="TYR_RECOMBINASE"/>
    <property type="match status" value="1"/>
</dbReference>
<evidence type="ECO:0000256" key="1">
    <source>
        <dbReference type="ARBA" id="ARBA00008857"/>
    </source>
</evidence>
<dbReference type="CDD" id="cd00796">
    <property type="entry name" value="INT_Rci_Hp1_C"/>
    <property type="match status" value="1"/>
</dbReference>
<feature type="domain" description="Tyr recombinase" evidence="4">
    <location>
        <begin position="177"/>
        <end position="348"/>
    </location>
</feature>
<comment type="similarity">
    <text evidence="1">Belongs to the 'phage' integrase family.</text>
</comment>
<keyword evidence="2" id="KW-0238">DNA-binding</keyword>
<dbReference type="Gene3D" id="1.10.150.130">
    <property type="match status" value="1"/>
</dbReference>
<dbReference type="Gene3D" id="1.10.443.10">
    <property type="entry name" value="Intergrase catalytic core"/>
    <property type="match status" value="1"/>
</dbReference>
<dbReference type="InterPro" id="IPR002104">
    <property type="entry name" value="Integrase_catalytic"/>
</dbReference>
<dbReference type="EMBL" id="JAFGIX010000090">
    <property type="protein sequence ID" value="MBN1574831.1"/>
    <property type="molecule type" value="Genomic_DNA"/>
</dbReference>
<accession>A0A9D8PPC1</accession>
<comment type="caution">
    <text evidence="5">The sequence shown here is derived from an EMBL/GenBank/DDBJ whole genome shotgun (WGS) entry which is preliminary data.</text>
</comment>
<dbReference type="GO" id="GO:0003677">
    <property type="term" value="F:DNA binding"/>
    <property type="evidence" value="ECO:0007669"/>
    <property type="project" value="UniProtKB-KW"/>
</dbReference>
<gene>
    <name evidence="5" type="ORF">JW984_16665</name>
</gene>
<evidence type="ECO:0000259" key="4">
    <source>
        <dbReference type="PROSITE" id="PS51898"/>
    </source>
</evidence>
<dbReference type="AlphaFoldDB" id="A0A9D8PPC1"/>
<reference evidence="5" key="1">
    <citation type="journal article" date="2021" name="Environ. Microbiol.">
        <title>Genomic characterization of three novel Desulfobacterota classes expand the metabolic and phylogenetic diversity of the phylum.</title>
        <authorList>
            <person name="Murphy C.L."/>
            <person name="Biggerstaff J."/>
            <person name="Eichhorn A."/>
            <person name="Ewing E."/>
            <person name="Shahan R."/>
            <person name="Soriano D."/>
            <person name="Stewart S."/>
            <person name="VanMol K."/>
            <person name="Walker R."/>
            <person name="Walters P."/>
            <person name="Elshahed M.S."/>
            <person name="Youssef N.H."/>
        </authorList>
    </citation>
    <scope>NUCLEOTIDE SEQUENCE</scope>
    <source>
        <strain evidence="5">Zod_Metabat.24</strain>
    </source>
</reference>
<proteinExistence type="inferred from homology"/>
<reference evidence="5" key="2">
    <citation type="submission" date="2021-01" db="EMBL/GenBank/DDBJ databases">
        <authorList>
            <person name="Hahn C.R."/>
            <person name="Youssef N.H."/>
            <person name="Elshahed M."/>
        </authorList>
    </citation>
    <scope>NUCLEOTIDE SEQUENCE</scope>
    <source>
        <strain evidence="5">Zod_Metabat.24</strain>
    </source>
</reference>
<dbReference type="InterPro" id="IPR050090">
    <property type="entry name" value="Tyrosine_recombinase_XerCD"/>
</dbReference>
<dbReference type="InterPro" id="IPR010998">
    <property type="entry name" value="Integrase_recombinase_N"/>
</dbReference>
<organism evidence="5 6">
    <name type="scientific">Candidatus Zymogenus saltonus</name>
    <dbReference type="NCBI Taxonomy" id="2844893"/>
    <lineage>
        <taxon>Bacteria</taxon>
        <taxon>Deltaproteobacteria</taxon>
        <taxon>Candidatus Zymogenia</taxon>
        <taxon>Candidatus Zymogeniales</taxon>
        <taxon>Candidatus Zymogenaceae</taxon>
        <taxon>Candidatus Zymogenus</taxon>
    </lineage>
</organism>
<dbReference type="Proteomes" id="UP000809273">
    <property type="component" value="Unassembled WGS sequence"/>
</dbReference>
<evidence type="ECO:0000313" key="5">
    <source>
        <dbReference type="EMBL" id="MBN1574831.1"/>
    </source>
</evidence>
<dbReference type="SUPFAM" id="SSF56349">
    <property type="entry name" value="DNA breaking-rejoining enzymes"/>
    <property type="match status" value="1"/>
</dbReference>
<evidence type="ECO:0000256" key="3">
    <source>
        <dbReference type="ARBA" id="ARBA00023172"/>
    </source>
</evidence>
<protein>
    <submittedName>
        <fullName evidence="5">Site-specific integrase</fullName>
    </submittedName>
</protein>
<dbReference type="InterPro" id="IPR013762">
    <property type="entry name" value="Integrase-like_cat_sf"/>
</dbReference>
<evidence type="ECO:0000256" key="2">
    <source>
        <dbReference type="ARBA" id="ARBA00023125"/>
    </source>
</evidence>
<evidence type="ECO:0000313" key="6">
    <source>
        <dbReference type="Proteomes" id="UP000809273"/>
    </source>
</evidence>
<dbReference type="PANTHER" id="PTHR30349:SF64">
    <property type="entry name" value="PROPHAGE INTEGRASE INTD-RELATED"/>
    <property type="match status" value="1"/>
</dbReference>
<dbReference type="InterPro" id="IPR011010">
    <property type="entry name" value="DNA_brk_join_enz"/>
</dbReference>
<dbReference type="GO" id="GO:0015074">
    <property type="term" value="P:DNA integration"/>
    <property type="evidence" value="ECO:0007669"/>
    <property type="project" value="InterPro"/>
</dbReference>
<sequence>MGVFQRYRDKDGKPYGPFFARYPIKRNMNGKIVYRRERVGTKTAAKALYAEKTAEFYSRERNGIPYTRNLKFAQLVDWNLEQPGVKAKKSFKDDVQRSGTLRRYFSHLSCSMIKPSNIEAYKQKRLQETSKTGRPPRPATVNRELALMKSMFNLAVRDEILSYNPCTGVSMLPEENERDRVLTGEEYSKLLEELSEPAKSVVQVAYWTGMRIGEIINLTWDRVNMKEGYIDLDYADTKTKRKRRVYLTDGVSKNFKHINGVRSLTHKFVFISKNGRPVKGIRTAFEGACRRAGIKDFVMHDLRHCFATNMRKAGIHDSVIMAQTGHKTMSMFLRYNTVDESDGRGAVNRLSDYLDGEIKKVTQK</sequence>
<keyword evidence="3" id="KW-0233">DNA recombination</keyword>
<name>A0A9D8PPC1_9DELT</name>